<evidence type="ECO:0000256" key="1">
    <source>
        <dbReference type="ARBA" id="ARBA00022884"/>
    </source>
</evidence>
<dbReference type="Gene3D" id="3.40.50.150">
    <property type="entry name" value="Vaccinia Virus protein VP39"/>
    <property type="match status" value="1"/>
</dbReference>
<dbReference type="OrthoDB" id="9784736at2"/>
<dbReference type="Gene3D" id="3.10.290.10">
    <property type="entry name" value="RNA-binding S4 domain"/>
    <property type="match status" value="1"/>
</dbReference>
<dbReference type="RefSeq" id="WP_011720082.1">
    <property type="nucleotide sequence ID" value="NC_008578.1"/>
</dbReference>
<dbReference type="PANTHER" id="PTHR32319">
    <property type="entry name" value="BACTERIAL HEMOLYSIN-LIKE PROTEIN"/>
    <property type="match status" value="1"/>
</dbReference>
<evidence type="ECO:0000313" key="6">
    <source>
        <dbReference type="Proteomes" id="UP000008221"/>
    </source>
</evidence>
<keyword evidence="1 3" id="KW-0694">RNA-binding</keyword>
<dbReference type="GO" id="GO:0003723">
    <property type="term" value="F:RNA binding"/>
    <property type="evidence" value="ECO:0007669"/>
    <property type="project" value="UniProtKB-KW"/>
</dbReference>
<evidence type="ECO:0000313" key="5">
    <source>
        <dbReference type="EMBL" id="ABK53019.1"/>
    </source>
</evidence>
<dbReference type="eggNOG" id="COG1189">
    <property type="taxonomic scope" value="Bacteria"/>
</dbReference>
<dbReference type="InParanoid" id="A0LUA9"/>
<accession>A0LUA9</accession>
<dbReference type="InterPro" id="IPR004538">
    <property type="entry name" value="Hemolysin_A/TlyA"/>
</dbReference>
<dbReference type="SUPFAM" id="SSF53335">
    <property type="entry name" value="S-adenosyl-L-methionine-dependent methyltransferases"/>
    <property type="match status" value="1"/>
</dbReference>
<dbReference type="Pfam" id="PF01728">
    <property type="entry name" value="FtsJ"/>
    <property type="match status" value="1"/>
</dbReference>
<evidence type="ECO:0000256" key="2">
    <source>
        <dbReference type="ARBA" id="ARBA00029460"/>
    </source>
</evidence>
<dbReference type="SUPFAM" id="SSF55174">
    <property type="entry name" value="Alpha-L RNA-binding motif"/>
    <property type="match status" value="1"/>
</dbReference>
<reference evidence="5 6" key="1">
    <citation type="journal article" date="2009" name="Genome Res.">
        <title>Complete genome of the cellulolytic thermophile Acidothermus cellulolyticus 11B provides insights into its ecophysiological and evolutionary adaptations.</title>
        <authorList>
            <person name="Barabote R.D."/>
            <person name="Xie G."/>
            <person name="Leu D.H."/>
            <person name="Normand P."/>
            <person name="Necsulea A."/>
            <person name="Daubin V."/>
            <person name="Medigue C."/>
            <person name="Adney W.S."/>
            <person name="Xu X.C."/>
            <person name="Lapidus A."/>
            <person name="Parales R.E."/>
            <person name="Detter C."/>
            <person name="Pujic P."/>
            <person name="Bruce D."/>
            <person name="Lavire C."/>
            <person name="Challacombe J.F."/>
            <person name="Brettin T.S."/>
            <person name="Berry A.M."/>
        </authorList>
    </citation>
    <scope>NUCLEOTIDE SEQUENCE [LARGE SCALE GENOMIC DNA]</scope>
    <source>
        <strain evidence="6">ATCC 43068 / DSM 8971 / 11B</strain>
    </source>
</reference>
<name>A0LUA9_ACIC1</name>
<evidence type="ECO:0000256" key="3">
    <source>
        <dbReference type="PROSITE-ProRule" id="PRU00182"/>
    </source>
</evidence>
<gene>
    <name evidence="5" type="ordered locus">Acel_1247</name>
</gene>
<dbReference type="InterPro" id="IPR047048">
    <property type="entry name" value="TlyA"/>
</dbReference>
<dbReference type="InterPro" id="IPR002877">
    <property type="entry name" value="RNA_MeTrfase_FtsJ_dom"/>
</dbReference>
<dbReference type="PANTHER" id="PTHR32319:SF0">
    <property type="entry name" value="BACTERIAL HEMOLYSIN-LIKE PROTEIN"/>
    <property type="match status" value="1"/>
</dbReference>
<dbReference type="PROSITE" id="PS50889">
    <property type="entry name" value="S4"/>
    <property type="match status" value="1"/>
</dbReference>
<dbReference type="EMBL" id="CP000481">
    <property type="protein sequence ID" value="ABK53019.1"/>
    <property type="molecule type" value="Genomic_DNA"/>
</dbReference>
<protein>
    <submittedName>
        <fullName evidence="5">Hemolysin A</fullName>
    </submittedName>
</protein>
<dbReference type="SMART" id="SM00363">
    <property type="entry name" value="S4"/>
    <property type="match status" value="1"/>
</dbReference>
<dbReference type="GO" id="GO:0008168">
    <property type="term" value="F:methyltransferase activity"/>
    <property type="evidence" value="ECO:0007669"/>
    <property type="project" value="InterPro"/>
</dbReference>
<keyword evidence="6" id="KW-1185">Reference proteome</keyword>
<dbReference type="KEGG" id="ace:Acel_1247"/>
<dbReference type="HOGENOM" id="CLU_058015_2_0_11"/>
<feature type="domain" description="RNA-binding S4" evidence="4">
    <location>
        <begin position="5"/>
        <end position="70"/>
    </location>
</feature>
<dbReference type="Pfam" id="PF01479">
    <property type="entry name" value="S4"/>
    <property type="match status" value="1"/>
</dbReference>
<dbReference type="FunCoup" id="A0LUA9">
    <property type="interactions" value="94"/>
</dbReference>
<dbReference type="GO" id="GO:0032259">
    <property type="term" value="P:methylation"/>
    <property type="evidence" value="ECO:0007669"/>
    <property type="project" value="InterPro"/>
</dbReference>
<proteinExistence type="inferred from homology"/>
<comment type="similarity">
    <text evidence="2">Belongs to the TlyA family.</text>
</comment>
<dbReference type="InterPro" id="IPR002942">
    <property type="entry name" value="S4_RNA-bd"/>
</dbReference>
<dbReference type="InterPro" id="IPR036986">
    <property type="entry name" value="S4_RNA-bd_sf"/>
</dbReference>
<organism evidence="5 6">
    <name type="scientific">Acidothermus cellulolyticus (strain ATCC 43068 / DSM 8971 / 11B)</name>
    <dbReference type="NCBI Taxonomy" id="351607"/>
    <lineage>
        <taxon>Bacteria</taxon>
        <taxon>Bacillati</taxon>
        <taxon>Actinomycetota</taxon>
        <taxon>Actinomycetes</taxon>
        <taxon>Acidothermales</taxon>
        <taxon>Acidothermaceae</taxon>
        <taxon>Acidothermus</taxon>
    </lineage>
</organism>
<dbReference type="STRING" id="351607.Acel_1247"/>
<dbReference type="AlphaFoldDB" id="A0LUA9"/>
<dbReference type="CDD" id="cd00165">
    <property type="entry name" value="S4"/>
    <property type="match status" value="1"/>
</dbReference>
<dbReference type="InterPro" id="IPR029063">
    <property type="entry name" value="SAM-dependent_MTases_sf"/>
</dbReference>
<dbReference type="CDD" id="cd02440">
    <property type="entry name" value="AdoMet_MTases"/>
    <property type="match status" value="1"/>
</dbReference>
<dbReference type="PIRSF" id="PIRSF005578">
    <property type="entry name" value="TlyA"/>
    <property type="match status" value="1"/>
</dbReference>
<evidence type="ECO:0000259" key="4">
    <source>
        <dbReference type="SMART" id="SM00363"/>
    </source>
</evidence>
<sequence length="267" mass="27950">MTSRRRLDRELVRRGLARSRSEAADLVASGAVLVAGRPAMKPATAVSPQDSLTLRSRQHRYASRGGEKLAPVLAGFIARGLAVAARRCVDAGASTGGFTSVLLEHGAAEVFAVDVGYGQLAWSLRNDPRVRVLERTNIRSITLAHVDGRPVDLVVGDLSFISLTLVLPALVGIARPDADFVLLVKPQFEVGRDQVGAGGVVRAPQARAAAIRKVTDAAHGLGLGTIAAVPSPLRGPAGNREYFVWLRAGAPPLDDADLAALVAGEPA</sequence>
<dbReference type="NCBIfam" id="TIGR00478">
    <property type="entry name" value="tly"/>
    <property type="match status" value="1"/>
</dbReference>
<dbReference type="Proteomes" id="UP000008221">
    <property type="component" value="Chromosome"/>
</dbReference>